<reference evidence="1 2" key="1">
    <citation type="submission" date="2016-10" db="EMBL/GenBank/DDBJ databases">
        <authorList>
            <person name="de Groot N.N."/>
        </authorList>
    </citation>
    <scope>NUCLEOTIDE SEQUENCE [LARGE SCALE GENOMIC DNA]</scope>
    <source>
        <strain evidence="1 2">StLB037</strain>
    </source>
</reference>
<evidence type="ECO:0008006" key="3">
    <source>
        <dbReference type="Google" id="ProtNLM"/>
    </source>
</evidence>
<protein>
    <recommendedName>
        <fullName evidence="3">WXG100 family type VII secretion target</fullName>
    </recommendedName>
</protein>
<name>A0A1H0P0V7_MICTS</name>
<dbReference type="AlphaFoldDB" id="A0A1H0P0V7"/>
<proteinExistence type="predicted"/>
<dbReference type="RefSeq" id="WP_074695048.1">
    <property type="nucleotide sequence ID" value="NZ_FNJN01000003.1"/>
</dbReference>
<evidence type="ECO:0000313" key="2">
    <source>
        <dbReference type="Proteomes" id="UP000186456"/>
    </source>
</evidence>
<dbReference type="Proteomes" id="UP000186456">
    <property type="component" value="Unassembled WGS sequence"/>
</dbReference>
<organism evidence="1 2">
    <name type="scientific">Microbacterium testaceum (strain StLB037)</name>
    <dbReference type="NCBI Taxonomy" id="979556"/>
    <lineage>
        <taxon>Bacteria</taxon>
        <taxon>Bacillati</taxon>
        <taxon>Actinomycetota</taxon>
        <taxon>Actinomycetes</taxon>
        <taxon>Micrococcales</taxon>
        <taxon>Microbacteriaceae</taxon>
        <taxon>Microbacterium</taxon>
    </lineage>
</organism>
<dbReference type="EMBL" id="FNJN01000003">
    <property type="protein sequence ID" value="SDO98584.1"/>
    <property type="molecule type" value="Genomic_DNA"/>
</dbReference>
<evidence type="ECO:0000313" key="1">
    <source>
        <dbReference type="EMBL" id="SDO98584.1"/>
    </source>
</evidence>
<accession>A0A1H0P0V7</accession>
<sequence length="398" mass="42159">MDVDTDQLSLAQQVLERQAGHGQAIGEHLETYARLNAGELGLILQLFQPISDGIVDIGKRVADMSSQAFGIGTERMGETVAAYRAAEQTAHDAIAQVAASLGVDTPPYSPGTAPTLGAAQGGASSRYGEPDGNLFNQAFWDGYSAVEWADGTASGISDRVGDGLSASRTVTEKQDVRSYLPRPQGEDPEIESIRWKAGPIFGGVDWLFEELVGYSLLEEVTKPFSGDWERMREAQFAWTHAGDAMSAIGQNAMGLLPPLASWTGKGSEAFVAAAGVMSQAHTVVAGPAGTVATAIKVLILLCKEAVGKILKILDRLAQKLLRIAAEAAVPVAGWLVAAVEAGIAVYDLIQDARWAYKWINMIYDLVSGMVGNIGTMTDSAMRMADLYEGLARGAAARV</sequence>
<gene>
    <name evidence="1" type="ORF">SAMN04487788_1676</name>
</gene>